<accession>A0A7H1VNY6</accession>
<organism evidence="2 3">
    <name type="scientific">Ruminiclostridium herbifermentans</name>
    <dbReference type="NCBI Taxonomy" id="2488810"/>
    <lineage>
        <taxon>Bacteria</taxon>
        <taxon>Bacillati</taxon>
        <taxon>Bacillota</taxon>
        <taxon>Clostridia</taxon>
        <taxon>Eubacteriales</taxon>
        <taxon>Oscillospiraceae</taxon>
        <taxon>Ruminiclostridium</taxon>
    </lineage>
</organism>
<dbReference type="PROSITE" id="PS50853">
    <property type="entry name" value="FN3"/>
    <property type="match status" value="1"/>
</dbReference>
<keyword evidence="3" id="KW-1185">Reference proteome</keyword>
<dbReference type="Gene3D" id="2.60.120.260">
    <property type="entry name" value="Galactose-binding domain-like"/>
    <property type="match status" value="1"/>
</dbReference>
<sequence length="423" mass="46974">MSSNTAPSGIASASNYTSQTPPYKAFDKNYMYFENSEYYAWGTTSTTGWLAYEFDSAQIINKYTITNDVSNLRTPKPCSAMSPRNWTFEAWDVDQWIVLDTQTNITTWTNAVKKEFTFNNSTPYKKYRINISANGGNTGNSVNLAIGELEMMGPPPAQIPAPTNLTATAESQKITLSWNEVEGATKYYVKRGTISGQYDTIFPFIPTTTDSAIIFVNEELSNGTTYYYVVCAEVNGIESPNSVEVAATPMQVIPLPPTNLTAEAGDRSVKLYWNPVENADGYIVKCGSTPDGEFNTIADNVTSNSFIHKELTNGTTYYYVVSVIVDGVESPDSNVASATPQPEVLINYNAILEITMHNGTIKEYDLTASEIQDFLVWYDSRSDGIGKAYYTFINKGIVSPFLNKTEYIPFDKILYFVVNEYSA</sequence>
<dbReference type="GO" id="GO:0016020">
    <property type="term" value="C:membrane"/>
    <property type="evidence" value="ECO:0007669"/>
    <property type="project" value="UniProtKB-SubCell"/>
</dbReference>
<proteinExistence type="predicted"/>
<protein>
    <recommendedName>
        <fullName evidence="1">Fibronectin type-III domain-containing protein</fullName>
    </recommendedName>
</protein>
<dbReference type="InterPro" id="IPR036116">
    <property type="entry name" value="FN3_sf"/>
</dbReference>
<feature type="domain" description="Fibronectin type-III" evidence="1">
    <location>
        <begin position="256"/>
        <end position="343"/>
    </location>
</feature>
<dbReference type="InterPro" id="IPR003961">
    <property type="entry name" value="FN3_dom"/>
</dbReference>
<reference evidence="2 3" key="1">
    <citation type="submission" date="2020-09" db="EMBL/GenBank/DDBJ databases">
        <title>Characterization and genome sequencing of Ruminiclostridium sp. nov. MA18.</title>
        <authorList>
            <person name="Rettenmaier R."/>
            <person name="Kowollik M.-L."/>
            <person name="Liebl W."/>
            <person name="Zverlov V."/>
        </authorList>
    </citation>
    <scope>NUCLEOTIDE SEQUENCE [LARGE SCALE GENOMIC DNA]</scope>
    <source>
        <strain evidence="2 3">MA18</strain>
    </source>
</reference>
<name>A0A7H1VNY6_9FIRM</name>
<dbReference type="KEGG" id="rher:EHE19_000640"/>
<dbReference type="Pfam" id="PF00041">
    <property type="entry name" value="fn3"/>
    <property type="match status" value="1"/>
</dbReference>
<dbReference type="Gene3D" id="2.60.40.10">
    <property type="entry name" value="Immunoglobulins"/>
    <property type="match status" value="2"/>
</dbReference>
<gene>
    <name evidence="2" type="ORF">EHE19_000640</name>
</gene>
<evidence type="ECO:0000313" key="2">
    <source>
        <dbReference type="EMBL" id="QNU67098.1"/>
    </source>
</evidence>
<dbReference type="Proteomes" id="UP000306409">
    <property type="component" value="Chromosome"/>
</dbReference>
<dbReference type="CDD" id="cd00063">
    <property type="entry name" value="FN3"/>
    <property type="match status" value="2"/>
</dbReference>
<dbReference type="InterPro" id="IPR050713">
    <property type="entry name" value="RTP_Phos/Ushers"/>
</dbReference>
<dbReference type="EMBL" id="CP061336">
    <property type="protein sequence ID" value="QNU67098.1"/>
    <property type="molecule type" value="Genomic_DNA"/>
</dbReference>
<dbReference type="SMART" id="SM00060">
    <property type="entry name" value="FN3"/>
    <property type="match status" value="3"/>
</dbReference>
<dbReference type="SUPFAM" id="SSF49265">
    <property type="entry name" value="Fibronectin type III"/>
    <property type="match status" value="2"/>
</dbReference>
<dbReference type="InterPro" id="IPR013783">
    <property type="entry name" value="Ig-like_fold"/>
</dbReference>
<evidence type="ECO:0000259" key="1">
    <source>
        <dbReference type="PROSITE" id="PS50853"/>
    </source>
</evidence>
<dbReference type="PANTHER" id="PTHR46957:SF3">
    <property type="entry name" value="CYTOKINE RECEPTOR"/>
    <property type="match status" value="1"/>
</dbReference>
<dbReference type="PANTHER" id="PTHR46957">
    <property type="entry name" value="CYTOKINE RECEPTOR"/>
    <property type="match status" value="1"/>
</dbReference>
<dbReference type="AlphaFoldDB" id="A0A7H1VNY6"/>
<evidence type="ECO:0000313" key="3">
    <source>
        <dbReference type="Proteomes" id="UP000306409"/>
    </source>
</evidence>